<organism evidence="1 2">
    <name type="scientific">Plakobranchus ocellatus</name>
    <dbReference type="NCBI Taxonomy" id="259542"/>
    <lineage>
        <taxon>Eukaryota</taxon>
        <taxon>Metazoa</taxon>
        <taxon>Spiralia</taxon>
        <taxon>Lophotrochozoa</taxon>
        <taxon>Mollusca</taxon>
        <taxon>Gastropoda</taxon>
        <taxon>Heterobranchia</taxon>
        <taxon>Euthyneura</taxon>
        <taxon>Panpulmonata</taxon>
        <taxon>Sacoglossa</taxon>
        <taxon>Placobranchoidea</taxon>
        <taxon>Plakobranchidae</taxon>
        <taxon>Plakobranchus</taxon>
    </lineage>
</organism>
<proteinExistence type="predicted"/>
<dbReference type="EMBL" id="BLXT01004505">
    <property type="protein sequence ID" value="GFO13782.1"/>
    <property type="molecule type" value="Genomic_DNA"/>
</dbReference>
<evidence type="ECO:0000313" key="1">
    <source>
        <dbReference type="EMBL" id="GFO13782.1"/>
    </source>
</evidence>
<accession>A0AAV4B3H9</accession>
<name>A0AAV4B3H9_9GAST</name>
<reference evidence="1 2" key="1">
    <citation type="journal article" date="2021" name="Elife">
        <title>Chloroplast acquisition without the gene transfer in kleptoplastic sea slugs, Plakobranchus ocellatus.</title>
        <authorList>
            <person name="Maeda T."/>
            <person name="Takahashi S."/>
            <person name="Yoshida T."/>
            <person name="Shimamura S."/>
            <person name="Takaki Y."/>
            <person name="Nagai Y."/>
            <person name="Toyoda A."/>
            <person name="Suzuki Y."/>
            <person name="Arimoto A."/>
            <person name="Ishii H."/>
            <person name="Satoh N."/>
            <person name="Nishiyama T."/>
            <person name="Hasebe M."/>
            <person name="Maruyama T."/>
            <person name="Minagawa J."/>
            <person name="Obokata J."/>
            <person name="Shigenobu S."/>
        </authorList>
    </citation>
    <scope>NUCLEOTIDE SEQUENCE [LARGE SCALE GENOMIC DNA]</scope>
</reference>
<keyword evidence="2" id="KW-1185">Reference proteome</keyword>
<protein>
    <submittedName>
        <fullName evidence="1">Uncharacterized protein</fullName>
    </submittedName>
</protein>
<dbReference type="AlphaFoldDB" id="A0AAV4B3H9"/>
<dbReference type="Proteomes" id="UP000735302">
    <property type="component" value="Unassembled WGS sequence"/>
</dbReference>
<evidence type="ECO:0000313" key="2">
    <source>
        <dbReference type="Proteomes" id="UP000735302"/>
    </source>
</evidence>
<gene>
    <name evidence="1" type="ORF">PoB_004028700</name>
</gene>
<sequence>MGRTQLTHLSERHVRIRAHAQSLLWDLKVSVGKLLRWDGPCRINLLTSSSLTLPKLMARRRKEYSRAA</sequence>
<comment type="caution">
    <text evidence="1">The sequence shown here is derived from an EMBL/GenBank/DDBJ whole genome shotgun (WGS) entry which is preliminary data.</text>
</comment>